<keyword evidence="3" id="KW-1185">Reference proteome</keyword>
<dbReference type="OrthoDB" id="667380at2"/>
<dbReference type="AlphaFoldDB" id="A0A1B1Y1Z5"/>
<proteinExistence type="predicted"/>
<dbReference type="KEGG" id="wfu:AXE80_00065"/>
<evidence type="ECO:0000313" key="3">
    <source>
        <dbReference type="Proteomes" id="UP000092967"/>
    </source>
</evidence>
<sequence>MKVNKEELLTKCIQIIDEKLENIQQAINGYQQDLNSETKSSAGDKHETGRAMLQLEMEKLGQQYQTVLSQKDILRKIDVSYKEKVQLGSLVLANGFYYFLASSVGQVKFNNKIIMVVSVNSPIGQILLGKQQEDVFAFNGKQFKIEEIK</sequence>
<evidence type="ECO:0008006" key="4">
    <source>
        <dbReference type="Google" id="ProtNLM"/>
    </source>
</evidence>
<keyword evidence="1" id="KW-0175">Coiled coil</keyword>
<gene>
    <name evidence="2" type="ORF">AXE80_00065</name>
</gene>
<dbReference type="EMBL" id="CP014224">
    <property type="protein sequence ID" value="ANW94783.1"/>
    <property type="molecule type" value="Genomic_DNA"/>
</dbReference>
<protein>
    <recommendedName>
        <fullName evidence="4">3-oxoacyl-ACP synthase</fullName>
    </recommendedName>
</protein>
<evidence type="ECO:0000313" key="2">
    <source>
        <dbReference type="EMBL" id="ANW94783.1"/>
    </source>
</evidence>
<evidence type="ECO:0000256" key="1">
    <source>
        <dbReference type="SAM" id="Coils"/>
    </source>
</evidence>
<accession>A0A1B1Y1Z5</accession>
<dbReference type="Proteomes" id="UP000092967">
    <property type="component" value="Chromosome"/>
</dbReference>
<organism evidence="2 3">
    <name type="scientific">Wenyingzhuangia fucanilytica</name>
    <dbReference type="NCBI Taxonomy" id="1790137"/>
    <lineage>
        <taxon>Bacteria</taxon>
        <taxon>Pseudomonadati</taxon>
        <taxon>Bacteroidota</taxon>
        <taxon>Flavobacteriia</taxon>
        <taxon>Flavobacteriales</taxon>
        <taxon>Flavobacteriaceae</taxon>
        <taxon>Wenyingzhuangia</taxon>
    </lineage>
</organism>
<dbReference type="STRING" id="1790137.AXE80_00065"/>
<feature type="coiled-coil region" evidence="1">
    <location>
        <begin position="13"/>
        <end position="40"/>
    </location>
</feature>
<name>A0A1B1Y1Z5_9FLAO</name>
<dbReference type="RefSeq" id="WP_068823887.1">
    <property type="nucleotide sequence ID" value="NZ_CP014224.1"/>
</dbReference>
<reference evidence="2 3" key="1">
    <citation type="submission" date="2016-02" db="EMBL/GenBank/DDBJ databases">
        <authorList>
            <person name="Wen L."/>
            <person name="He K."/>
            <person name="Yang H."/>
        </authorList>
    </citation>
    <scope>NUCLEOTIDE SEQUENCE [LARGE SCALE GENOMIC DNA]</scope>
    <source>
        <strain evidence="2 3">CZ1127</strain>
    </source>
</reference>